<evidence type="ECO:0000256" key="1">
    <source>
        <dbReference type="ARBA" id="ARBA00004610"/>
    </source>
</evidence>
<keyword evidence="5 12" id="KW-0812">Transmembrane</keyword>
<name>A0A9D4SW77_RHISA</name>
<dbReference type="GO" id="GO:0005921">
    <property type="term" value="C:gap junction"/>
    <property type="evidence" value="ECO:0007669"/>
    <property type="project" value="UniProtKB-SubCell"/>
</dbReference>
<dbReference type="PROSITE" id="PS51013">
    <property type="entry name" value="PANNEXIN"/>
    <property type="match status" value="1"/>
</dbReference>
<evidence type="ECO:0000256" key="7">
    <source>
        <dbReference type="ARBA" id="ARBA00022949"/>
    </source>
</evidence>
<feature type="transmembrane region" description="Helical" evidence="12">
    <location>
        <begin position="316"/>
        <end position="334"/>
    </location>
</feature>
<dbReference type="PANTHER" id="PTHR11893">
    <property type="entry name" value="INNEXIN"/>
    <property type="match status" value="1"/>
</dbReference>
<reference evidence="13" key="2">
    <citation type="submission" date="2021-09" db="EMBL/GenBank/DDBJ databases">
        <authorList>
            <person name="Jia N."/>
            <person name="Wang J."/>
            <person name="Shi W."/>
            <person name="Du L."/>
            <person name="Sun Y."/>
            <person name="Zhan W."/>
            <person name="Jiang J."/>
            <person name="Wang Q."/>
            <person name="Zhang B."/>
            <person name="Ji P."/>
            <person name="Sakyi L.B."/>
            <person name="Cui X."/>
            <person name="Yuan T."/>
            <person name="Jiang B."/>
            <person name="Yang W."/>
            <person name="Lam T.T.-Y."/>
            <person name="Chang Q."/>
            <person name="Ding S."/>
            <person name="Wang X."/>
            <person name="Zhu J."/>
            <person name="Ruan X."/>
            <person name="Zhao L."/>
            <person name="Wei J."/>
            <person name="Que T."/>
            <person name="Du C."/>
            <person name="Cheng J."/>
            <person name="Dai P."/>
            <person name="Han X."/>
            <person name="Huang E."/>
            <person name="Gao Y."/>
            <person name="Liu J."/>
            <person name="Shao H."/>
            <person name="Ye R."/>
            <person name="Li L."/>
            <person name="Wei W."/>
            <person name="Wang X."/>
            <person name="Wang C."/>
            <person name="Huo Q."/>
            <person name="Li W."/>
            <person name="Guo W."/>
            <person name="Chen H."/>
            <person name="Chen S."/>
            <person name="Zhou L."/>
            <person name="Zhou L."/>
            <person name="Ni X."/>
            <person name="Tian J."/>
            <person name="Zhou Y."/>
            <person name="Sheng Y."/>
            <person name="Liu T."/>
            <person name="Pan Y."/>
            <person name="Xia L."/>
            <person name="Li J."/>
            <person name="Zhao F."/>
            <person name="Cao W."/>
        </authorList>
    </citation>
    <scope>NUCLEOTIDE SEQUENCE</scope>
    <source>
        <strain evidence="13">Rsan-2018</strain>
        <tissue evidence="13">Larvae</tissue>
    </source>
</reference>
<comment type="caution">
    <text evidence="13">The sequence shown here is derived from an EMBL/GenBank/DDBJ whole genome shotgun (WGS) entry which is preliminary data.</text>
</comment>
<keyword evidence="7" id="KW-0965">Cell junction</keyword>
<feature type="transmembrane region" description="Helical" evidence="12">
    <location>
        <begin position="179"/>
        <end position="199"/>
    </location>
</feature>
<evidence type="ECO:0000256" key="4">
    <source>
        <dbReference type="ARBA" id="ARBA00022475"/>
    </source>
</evidence>
<comment type="similarity">
    <text evidence="12">Belongs to the pannexin family.</text>
</comment>
<dbReference type="OrthoDB" id="5867527at2759"/>
<keyword evidence="3 12" id="KW-0813">Transport</keyword>
<proteinExistence type="inferred from homology"/>
<evidence type="ECO:0000256" key="9">
    <source>
        <dbReference type="ARBA" id="ARBA00023065"/>
    </source>
</evidence>
<evidence type="ECO:0000256" key="10">
    <source>
        <dbReference type="ARBA" id="ARBA00023136"/>
    </source>
</evidence>
<comment type="subcellular location">
    <subcellularLocation>
        <location evidence="1">Cell junction</location>
        <location evidence="1">Gap junction</location>
    </subcellularLocation>
    <subcellularLocation>
        <location evidence="2 12">Cell membrane</location>
        <topology evidence="2 12">Multi-pass membrane protein</topology>
    </subcellularLocation>
</comment>
<feature type="transmembrane region" description="Helical" evidence="12">
    <location>
        <begin position="23"/>
        <end position="42"/>
    </location>
</feature>
<gene>
    <name evidence="12" type="primary">inx</name>
    <name evidence="13" type="ORF">HPB52_003848</name>
</gene>
<dbReference type="AlphaFoldDB" id="A0A9D4SW77"/>
<evidence type="ECO:0000256" key="5">
    <source>
        <dbReference type="ARBA" id="ARBA00022692"/>
    </source>
</evidence>
<evidence type="ECO:0000256" key="3">
    <source>
        <dbReference type="ARBA" id="ARBA00022448"/>
    </source>
</evidence>
<evidence type="ECO:0000256" key="6">
    <source>
        <dbReference type="ARBA" id="ARBA00022868"/>
    </source>
</evidence>
<dbReference type="GO" id="GO:0034220">
    <property type="term" value="P:monoatomic ion transmembrane transport"/>
    <property type="evidence" value="ECO:0007669"/>
    <property type="project" value="UniProtKB-KW"/>
</dbReference>
<keyword evidence="9 12" id="KW-0406">Ion transport</keyword>
<evidence type="ECO:0000256" key="2">
    <source>
        <dbReference type="ARBA" id="ARBA00004651"/>
    </source>
</evidence>
<reference evidence="13" key="1">
    <citation type="journal article" date="2020" name="Cell">
        <title>Large-Scale Comparative Analyses of Tick Genomes Elucidate Their Genetic Diversity and Vector Capacities.</title>
        <authorList>
            <consortium name="Tick Genome and Microbiome Consortium (TIGMIC)"/>
            <person name="Jia N."/>
            <person name="Wang J."/>
            <person name="Shi W."/>
            <person name="Du L."/>
            <person name="Sun Y."/>
            <person name="Zhan W."/>
            <person name="Jiang J.F."/>
            <person name="Wang Q."/>
            <person name="Zhang B."/>
            <person name="Ji P."/>
            <person name="Bell-Sakyi L."/>
            <person name="Cui X.M."/>
            <person name="Yuan T.T."/>
            <person name="Jiang B.G."/>
            <person name="Yang W.F."/>
            <person name="Lam T.T."/>
            <person name="Chang Q.C."/>
            <person name="Ding S.J."/>
            <person name="Wang X.J."/>
            <person name="Zhu J.G."/>
            <person name="Ruan X.D."/>
            <person name="Zhao L."/>
            <person name="Wei J.T."/>
            <person name="Ye R.Z."/>
            <person name="Que T.C."/>
            <person name="Du C.H."/>
            <person name="Zhou Y.H."/>
            <person name="Cheng J.X."/>
            <person name="Dai P.F."/>
            <person name="Guo W.B."/>
            <person name="Han X.H."/>
            <person name="Huang E.J."/>
            <person name="Li L.F."/>
            <person name="Wei W."/>
            <person name="Gao Y.C."/>
            <person name="Liu J.Z."/>
            <person name="Shao H.Z."/>
            <person name="Wang X."/>
            <person name="Wang C.C."/>
            <person name="Yang T.C."/>
            <person name="Huo Q.B."/>
            <person name="Li W."/>
            <person name="Chen H.Y."/>
            <person name="Chen S.E."/>
            <person name="Zhou L.G."/>
            <person name="Ni X.B."/>
            <person name="Tian J.H."/>
            <person name="Sheng Y."/>
            <person name="Liu T."/>
            <person name="Pan Y.S."/>
            <person name="Xia L.Y."/>
            <person name="Li J."/>
            <person name="Zhao F."/>
            <person name="Cao W.C."/>
        </authorList>
    </citation>
    <scope>NUCLEOTIDE SEQUENCE</scope>
    <source>
        <strain evidence="13">Rsan-2018</strain>
    </source>
</reference>
<protein>
    <recommendedName>
        <fullName evidence="12">Innexin</fullName>
    </recommendedName>
</protein>
<dbReference type="VEuPathDB" id="VectorBase:RSAN_048131"/>
<accession>A0A9D4SW77</accession>
<sequence length="372" mass="42026">MLHILGNLKKLFKVRKVHTDGNVFRLHTVVTVAFLMAFGTILTTREYVGTPIDCHCPTVPKSVVDSFCWVESTFSFRPLFNASYNASVVYPGAGHKPPRRGLGDRKYHTYYQWICFLMFAQALCFYAPRWLWKAWEGGKVSAIVAALDIRSAMTQNSAELRSQMVDFLVLNMSHNRCFLVKYLLCELLSVANVIAQAAFTDYVLGGGFLTYGWDLVRWHRGEDHREFVSPAVIAFPRIAMCTFLKYGQSGSIENLEAICVLPLNIINEKVFAFLWFWYATMLFAGVLAVSYRALLLVNVPLRRRLLSWRYPDSRRIAALVSAISAGDVFLLSLVGQNVDSLVFSQLVAELSRRLINTINVPPVVMPSAPLPH</sequence>
<dbReference type="InterPro" id="IPR000990">
    <property type="entry name" value="Innexin"/>
</dbReference>
<keyword evidence="4" id="KW-1003">Cell membrane</keyword>
<dbReference type="Pfam" id="PF00876">
    <property type="entry name" value="Innexin"/>
    <property type="match status" value="1"/>
</dbReference>
<keyword evidence="8 12" id="KW-1133">Transmembrane helix</keyword>
<dbReference type="PRINTS" id="PR01262">
    <property type="entry name" value="INNEXIN"/>
</dbReference>
<dbReference type="OMA" id="DCHCPTV"/>
<comment type="caution">
    <text evidence="12">Lacks conserved residue(s) required for the propagation of feature annotation.</text>
</comment>
<evidence type="ECO:0000313" key="14">
    <source>
        <dbReference type="Proteomes" id="UP000821837"/>
    </source>
</evidence>
<keyword evidence="6" id="KW-0303">Gap junction</keyword>
<feature type="transmembrane region" description="Helical" evidence="12">
    <location>
        <begin position="275"/>
        <end position="295"/>
    </location>
</feature>
<evidence type="ECO:0000313" key="13">
    <source>
        <dbReference type="EMBL" id="KAH7955776.1"/>
    </source>
</evidence>
<evidence type="ECO:0000256" key="11">
    <source>
        <dbReference type="ARBA" id="ARBA00023303"/>
    </source>
</evidence>
<organism evidence="13 14">
    <name type="scientific">Rhipicephalus sanguineus</name>
    <name type="common">Brown dog tick</name>
    <name type="synonym">Ixodes sanguineus</name>
    <dbReference type="NCBI Taxonomy" id="34632"/>
    <lineage>
        <taxon>Eukaryota</taxon>
        <taxon>Metazoa</taxon>
        <taxon>Ecdysozoa</taxon>
        <taxon>Arthropoda</taxon>
        <taxon>Chelicerata</taxon>
        <taxon>Arachnida</taxon>
        <taxon>Acari</taxon>
        <taxon>Parasitiformes</taxon>
        <taxon>Ixodida</taxon>
        <taxon>Ixodoidea</taxon>
        <taxon>Ixodidae</taxon>
        <taxon>Rhipicephalinae</taxon>
        <taxon>Rhipicephalus</taxon>
        <taxon>Rhipicephalus</taxon>
    </lineage>
</organism>
<dbReference type="EMBL" id="JABSTV010001250">
    <property type="protein sequence ID" value="KAH7955776.1"/>
    <property type="molecule type" value="Genomic_DNA"/>
</dbReference>
<keyword evidence="14" id="KW-1185">Reference proteome</keyword>
<dbReference type="GO" id="GO:0005886">
    <property type="term" value="C:plasma membrane"/>
    <property type="evidence" value="ECO:0007669"/>
    <property type="project" value="UniProtKB-SubCell"/>
</dbReference>
<evidence type="ECO:0000256" key="8">
    <source>
        <dbReference type="ARBA" id="ARBA00022989"/>
    </source>
</evidence>
<evidence type="ECO:0000256" key="12">
    <source>
        <dbReference type="RuleBase" id="RU010713"/>
    </source>
</evidence>
<dbReference type="Proteomes" id="UP000821837">
    <property type="component" value="Unassembled WGS sequence"/>
</dbReference>
<keyword evidence="11 12" id="KW-0407">Ion channel</keyword>
<keyword evidence="10 12" id="KW-0472">Membrane</keyword>
<dbReference type="PANTHER" id="PTHR11893:SF40">
    <property type="entry name" value="INNEXIN SHAKING-B"/>
    <property type="match status" value="1"/>
</dbReference>
<dbReference type="GO" id="GO:0005243">
    <property type="term" value="F:gap junction channel activity"/>
    <property type="evidence" value="ECO:0007669"/>
    <property type="project" value="TreeGrafter"/>
</dbReference>
<comment type="function">
    <text evidence="12">Structural component of the gap junctions.</text>
</comment>
<feature type="transmembrane region" description="Helical" evidence="12">
    <location>
        <begin position="110"/>
        <end position="132"/>
    </location>
</feature>